<feature type="transmembrane region" description="Helical" evidence="1">
    <location>
        <begin position="12"/>
        <end position="36"/>
    </location>
</feature>
<feature type="transmembrane region" description="Helical" evidence="1">
    <location>
        <begin position="48"/>
        <end position="67"/>
    </location>
</feature>
<evidence type="ECO:0000256" key="1">
    <source>
        <dbReference type="SAM" id="Phobius"/>
    </source>
</evidence>
<dbReference type="EMBL" id="HE650830">
    <property type="protein sequence ID" value="CCF60093.1"/>
    <property type="molecule type" value="Genomic_DNA"/>
</dbReference>
<dbReference type="eggNOG" id="ENOG502RXXA">
    <property type="taxonomic scope" value="Eukaryota"/>
</dbReference>
<dbReference type="GO" id="GO:0006078">
    <property type="term" value="P:(1-&gt;6)-beta-D-glucan biosynthetic process"/>
    <property type="evidence" value="ECO:0007669"/>
    <property type="project" value="EnsemblFungi"/>
</dbReference>
<accession>H2B0E3</accession>
<dbReference type="GO" id="GO:0051276">
    <property type="term" value="P:chromosome organization"/>
    <property type="evidence" value="ECO:0007669"/>
    <property type="project" value="EnsemblFungi"/>
</dbReference>
<dbReference type="FunCoup" id="H2B0E3">
    <property type="interactions" value="42"/>
</dbReference>
<dbReference type="InParanoid" id="H2B0E3"/>
<evidence type="ECO:0008006" key="4">
    <source>
        <dbReference type="Google" id="ProtNLM"/>
    </source>
</evidence>
<evidence type="ECO:0000313" key="3">
    <source>
        <dbReference type="Proteomes" id="UP000005220"/>
    </source>
</evidence>
<proteinExistence type="predicted"/>
<feature type="transmembrane region" description="Helical" evidence="1">
    <location>
        <begin position="143"/>
        <end position="165"/>
    </location>
</feature>
<dbReference type="GO" id="GO:0005789">
    <property type="term" value="C:endoplasmic reticulum membrane"/>
    <property type="evidence" value="ECO:0007669"/>
    <property type="project" value="EnsemblFungi"/>
</dbReference>
<dbReference type="HOGENOM" id="CLU_1367193_0_0_1"/>
<dbReference type="AlphaFoldDB" id="H2B0E3"/>
<feature type="transmembrane region" description="Helical" evidence="1">
    <location>
        <begin position="177"/>
        <end position="194"/>
    </location>
</feature>
<evidence type="ECO:0000313" key="2">
    <source>
        <dbReference type="EMBL" id="CCF60093.1"/>
    </source>
</evidence>
<keyword evidence="3" id="KW-1185">Reference proteome</keyword>
<keyword evidence="1" id="KW-0812">Transmembrane</keyword>
<keyword evidence="1" id="KW-0472">Membrane</keyword>
<dbReference type="GeneID" id="13883740"/>
<protein>
    <recommendedName>
        <fullName evidence="4">Very-long-chain (3R)-3-hydroxyacyl-CoA dehydratase</fullName>
    </recommendedName>
</protein>
<gene>
    <name evidence="2" type="primary">KAFR0J00250</name>
    <name evidence="2" type="ORF">KAFR_0J00250</name>
</gene>
<dbReference type="OrthoDB" id="46988at2759"/>
<reference evidence="2 3" key="1">
    <citation type="journal article" date="2011" name="Proc. Natl. Acad. Sci. U.S.A.">
        <title>Evolutionary erosion of yeast sex chromosomes by mating-type switching accidents.</title>
        <authorList>
            <person name="Gordon J.L."/>
            <person name="Armisen D."/>
            <person name="Proux-Wera E."/>
            <person name="Oheigeartaigh S.S."/>
            <person name="Byrne K.P."/>
            <person name="Wolfe K.H."/>
        </authorList>
    </citation>
    <scope>NUCLEOTIDE SEQUENCE [LARGE SCALE GENOMIC DNA]</scope>
    <source>
        <strain evidence="3">ATCC 22294 / BCRC 22015 / CBS 2517 / CECT 1963 / NBRC 1671 / NRRL Y-8276</strain>
    </source>
</reference>
<sequence>MAFTRFTHKLYQYYQLSTSFCFAALFARWLILIILASSRFLPGGIHEFLMGLLLYASVGELFWLLKFRGFKRAVLSSTFVKDLNFLYVILVLHFYDDYEHALVLKNHSYSVFIASLGLSQAYAHWTQLFKRQGMKKNTIIWKIVTYVILPTLYCSEFYLLLLNVQNLNFHSTPTLDVINKLVLVTYFPIALTIFKKHFY</sequence>
<dbReference type="STRING" id="1071382.H2B0E3"/>
<dbReference type="Proteomes" id="UP000005220">
    <property type="component" value="Chromosome 10"/>
</dbReference>
<name>H2B0E3_KAZAF</name>
<keyword evidence="1" id="KW-1133">Transmembrane helix</keyword>
<dbReference type="RefSeq" id="XP_003959228.1">
    <property type="nucleotide sequence ID" value="XM_003959179.1"/>
</dbReference>
<organism evidence="2 3">
    <name type="scientific">Kazachstania africana (strain ATCC 22294 / BCRC 22015 / CBS 2517 / CECT 1963 / NBRC 1671 / NRRL Y-8276)</name>
    <name type="common">Yeast</name>
    <name type="synonym">Kluyveromyces africanus</name>
    <dbReference type="NCBI Taxonomy" id="1071382"/>
    <lineage>
        <taxon>Eukaryota</taxon>
        <taxon>Fungi</taxon>
        <taxon>Dikarya</taxon>
        <taxon>Ascomycota</taxon>
        <taxon>Saccharomycotina</taxon>
        <taxon>Saccharomycetes</taxon>
        <taxon>Saccharomycetales</taxon>
        <taxon>Saccharomycetaceae</taxon>
        <taxon>Kazachstania</taxon>
    </lineage>
</organism>
<dbReference type="KEGG" id="kaf:KAFR_0J00250"/>